<organism evidence="2 3">
    <name type="scientific">Nitrospirillum amazonense</name>
    <dbReference type="NCBI Taxonomy" id="28077"/>
    <lineage>
        <taxon>Bacteria</taxon>
        <taxon>Pseudomonadati</taxon>
        <taxon>Pseudomonadota</taxon>
        <taxon>Alphaproteobacteria</taxon>
        <taxon>Rhodospirillales</taxon>
        <taxon>Azospirillaceae</taxon>
        <taxon>Nitrospirillum</taxon>
    </lineage>
</organism>
<keyword evidence="3" id="KW-1185">Reference proteome</keyword>
<dbReference type="Pfam" id="PF05656">
    <property type="entry name" value="DUF805"/>
    <property type="match status" value="1"/>
</dbReference>
<dbReference type="RefSeq" id="WP_145620416.1">
    <property type="nucleotide sequence ID" value="NZ_VITO01000033.1"/>
</dbReference>
<dbReference type="GO" id="GO:0005886">
    <property type="term" value="C:plasma membrane"/>
    <property type="evidence" value="ECO:0007669"/>
    <property type="project" value="TreeGrafter"/>
</dbReference>
<sequence>MRGTVVAFDEVAGAGEAVDVEGLSHFFTAAQWRGTGLPVAGMAVEILGGGADLSVISFQPRPAFSWLWFLFSIQGRVSRREYWLKYTLPLLSMILLVVIASSLTADSTGHNAVAGWTLVLMFIISLWTGIAVQVKRLHDRGFSGWFILLGVIPILGEYWVAAQVGFLPGKRGANRFGADPMA</sequence>
<dbReference type="PANTHER" id="PTHR34980">
    <property type="entry name" value="INNER MEMBRANE PROTEIN-RELATED-RELATED"/>
    <property type="match status" value="1"/>
</dbReference>
<dbReference type="Proteomes" id="UP000316545">
    <property type="component" value="Unassembled WGS sequence"/>
</dbReference>
<dbReference type="EMBL" id="VITO01000033">
    <property type="protein sequence ID" value="TWB14105.1"/>
    <property type="molecule type" value="Genomic_DNA"/>
</dbReference>
<gene>
    <name evidence="2" type="ORF">FBZ88_13331</name>
</gene>
<evidence type="ECO:0000313" key="3">
    <source>
        <dbReference type="Proteomes" id="UP000316545"/>
    </source>
</evidence>
<dbReference type="PANTHER" id="PTHR34980:SF3">
    <property type="entry name" value="BLR8105 PROTEIN"/>
    <property type="match status" value="1"/>
</dbReference>
<feature type="transmembrane region" description="Helical" evidence="1">
    <location>
        <begin position="86"/>
        <end position="105"/>
    </location>
</feature>
<feature type="transmembrane region" description="Helical" evidence="1">
    <location>
        <begin position="111"/>
        <end position="130"/>
    </location>
</feature>
<dbReference type="InterPro" id="IPR008523">
    <property type="entry name" value="DUF805"/>
</dbReference>
<protein>
    <submittedName>
        <fullName evidence="2">Uncharacterized membrane protein YhaH (DUF805 family)</fullName>
    </submittedName>
</protein>
<accession>A0A560EXZ4</accession>
<comment type="caution">
    <text evidence="2">The sequence shown here is derived from an EMBL/GenBank/DDBJ whole genome shotgun (WGS) entry which is preliminary data.</text>
</comment>
<keyword evidence="1" id="KW-0812">Transmembrane</keyword>
<feature type="transmembrane region" description="Helical" evidence="1">
    <location>
        <begin position="142"/>
        <end position="161"/>
    </location>
</feature>
<evidence type="ECO:0000256" key="1">
    <source>
        <dbReference type="SAM" id="Phobius"/>
    </source>
</evidence>
<keyword evidence="1" id="KW-0472">Membrane</keyword>
<keyword evidence="1" id="KW-1133">Transmembrane helix</keyword>
<dbReference type="AlphaFoldDB" id="A0A560EXZ4"/>
<reference evidence="2 3" key="1">
    <citation type="submission" date="2019-06" db="EMBL/GenBank/DDBJ databases">
        <title>Genomic Encyclopedia of Type Strains, Phase IV (KMG-V): Genome sequencing to study the core and pangenomes of soil and plant-associated prokaryotes.</title>
        <authorList>
            <person name="Whitman W."/>
        </authorList>
    </citation>
    <scope>NUCLEOTIDE SEQUENCE [LARGE SCALE GENOMIC DNA]</scope>
    <source>
        <strain evidence="2 3">BR 11865</strain>
    </source>
</reference>
<name>A0A560EXZ4_9PROT</name>
<proteinExistence type="predicted"/>
<evidence type="ECO:0000313" key="2">
    <source>
        <dbReference type="EMBL" id="TWB14105.1"/>
    </source>
</evidence>